<dbReference type="GO" id="GO:0072344">
    <property type="term" value="P:rescue of stalled ribosome"/>
    <property type="evidence" value="ECO:0007669"/>
    <property type="project" value="InterPro"/>
</dbReference>
<dbReference type="InterPro" id="IPR039128">
    <property type="entry name" value="TRIP4-like"/>
</dbReference>
<dbReference type="GO" id="GO:0005634">
    <property type="term" value="C:nucleus"/>
    <property type="evidence" value="ECO:0007669"/>
    <property type="project" value="InterPro"/>
</dbReference>
<evidence type="ECO:0000259" key="3">
    <source>
        <dbReference type="Pfam" id="PF06221"/>
    </source>
</evidence>
<evidence type="ECO:0000256" key="2">
    <source>
        <dbReference type="SAM" id="MobiDB-lite"/>
    </source>
</evidence>
<dbReference type="AlphaFoldDB" id="A0A2V1ATC1"/>
<sequence length="510" mass="58127">MAYEKLYQYAINAIANILPIDKDSCKEMVTYALSLPSEHELESHFLDLLGPSDDTFSLIHNFKQLKKEEDTKREDEERLAQIREEKARAKATANSAVKGKNAWASSSSSEPKKSSDSRLKNNKSSVTTSELADTKPSNKLSASNAKKTKKKNLDNLRDIEAALNDLEVEKAATELDQSSKNTRRVCNCMATRHPLFEVAPNCLNCGKIICSKEGLQPCSFCGRELLSDKEKHEIINILKSEKGLLDVKKERPTDKAVQQQPSHMKPKKGIKVSVGTGENLWKAQEAALKKADEERRKLNEMKELDEQKKKELEQQISELEHYEKTKDINPDLLKAQERLNTLLDFQATGAERTRIIDNAADFEMPSQSSGSMWLSPVERALQLKKSQRQQRKYEEQKKERTGRTKKVMEMVIRDGKVKMVERHVEADTTEHDDEIKDLQEEIQQEKIDQELSMAKNTWDYENDDKKWARPVYVGNDKPTAEQDGSTIPRHSKVQFGDGLDHDELLVAMPS</sequence>
<reference evidence="4 5" key="1">
    <citation type="submission" date="2017-12" db="EMBL/GenBank/DDBJ databases">
        <title>Genome Sequence of a Multidrug-Resistant Candida haemulonii Isolate from a Patient with Chronic Leg Ulcers in Israel.</title>
        <authorList>
            <person name="Chow N.A."/>
            <person name="Gade L."/>
            <person name="Batra D."/>
            <person name="Rowe L.A."/>
            <person name="Ben-Ami R."/>
            <person name="Loparev V.N."/>
            <person name="Litvintseva A.P."/>
        </authorList>
    </citation>
    <scope>NUCLEOTIDE SEQUENCE [LARGE SCALE GENOMIC DNA]</scope>
    <source>
        <strain evidence="4 5">B11899</strain>
    </source>
</reference>
<evidence type="ECO:0000313" key="5">
    <source>
        <dbReference type="Proteomes" id="UP000244309"/>
    </source>
</evidence>
<accession>A0A2V1ATC1</accession>
<feature type="compositionally biased region" description="Low complexity" evidence="2">
    <location>
        <begin position="135"/>
        <end position="145"/>
    </location>
</feature>
<gene>
    <name evidence="4" type="ORF">CXQ85_002327</name>
</gene>
<protein>
    <recommendedName>
        <fullName evidence="3">TRIP4/RQT4 C2HC5-type zinc finger domain-containing protein</fullName>
    </recommendedName>
</protein>
<dbReference type="GeneID" id="37007658"/>
<dbReference type="EMBL" id="PKFO01000003">
    <property type="protein sequence ID" value="PVH20533.1"/>
    <property type="molecule type" value="Genomic_DNA"/>
</dbReference>
<feature type="coiled-coil region" evidence="1">
    <location>
        <begin position="428"/>
        <end position="455"/>
    </location>
</feature>
<feature type="coiled-coil region" evidence="1">
    <location>
        <begin position="149"/>
        <end position="176"/>
    </location>
</feature>
<evidence type="ECO:0000313" key="4">
    <source>
        <dbReference type="EMBL" id="PVH20533.1"/>
    </source>
</evidence>
<keyword evidence="1" id="KW-0175">Coiled coil</keyword>
<dbReference type="PANTHER" id="PTHR12963">
    <property type="entry name" value="THYROID RECEPTOR INTERACTING PROTEIN RELATED"/>
    <property type="match status" value="1"/>
</dbReference>
<dbReference type="GO" id="GO:0008270">
    <property type="term" value="F:zinc ion binding"/>
    <property type="evidence" value="ECO:0007669"/>
    <property type="project" value="InterPro"/>
</dbReference>
<feature type="domain" description="TRIP4/RQT4 C2HC5-type zinc finger" evidence="3">
    <location>
        <begin position="183"/>
        <end position="235"/>
    </location>
</feature>
<keyword evidence="5" id="KW-1185">Reference proteome</keyword>
<dbReference type="PANTHER" id="PTHR12963:SF4">
    <property type="entry name" value="ACTIVATING SIGNAL COINTEGRATOR 1"/>
    <property type="match status" value="1"/>
</dbReference>
<dbReference type="GO" id="GO:0180022">
    <property type="term" value="C:RQC-trigger complex"/>
    <property type="evidence" value="ECO:0007669"/>
    <property type="project" value="InterPro"/>
</dbReference>
<feature type="region of interest" description="Disordered" evidence="2">
    <location>
        <begin position="384"/>
        <end position="405"/>
    </location>
</feature>
<dbReference type="RefSeq" id="XP_025341473.1">
    <property type="nucleotide sequence ID" value="XM_025486008.1"/>
</dbReference>
<comment type="caution">
    <text evidence="4">The sequence shown here is derived from an EMBL/GenBank/DDBJ whole genome shotgun (WGS) entry which is preliminary data.</text>
</comment>
<dbReference type="VEuPathDB" id="FungiDB:CXQ85_002327"/>
<dbReference type="Pfam" id="PF06221">
    <property type="entry name" value="zf-C2HC5"/>
    <property type="match status" value="1"/>
</dbReference>
<feature type="region of interest" description="Disordered" evidence="2">
    <location>
        <begin position="470"/>
        <end position="495"/>
    </location>
</feature>
<evidence type="ECO:0000256" key="1">
    <source>
        <dbReference type="SAM" id="Coils"/>
    </source>
</evidence>
<dbReference type="InterPro" id="IPR009349">
    <property type="entry name" value="TRIP4/RQT4_C2HC5_Znf"/>
</dbReference>
<proteinExistence type="predicted"/>
<feature type="coiled-coil region" evidence="1">
    <location>
        <begin position="281"/>
        <end position="325"/>
    </location>
</feature>
<dbReference type="GO" id="GO:0045893">
    <property type="term" value="P:positive regulation of DNA-templated transcription"/>
    <property type="evidence" value="ECO:0007669"/>
    <property type="project" value="TreeGrafter"/>
</dbReference>
<name>A0A2V1ATC1_9ASCO</name>
<feature type="compositionally biased region" description="Basic and acidic residues" evidence="2">
    <location>
        <begin position="110"/>
        <end position="119"/>
    </location>
</feature>
<feature type="compositionally biased region" description="Polar residues" evidence="2">
    <location>
        <begin position="122"/>
        <end position="131"/>
    </location>
</feature>
<feature type="region of interest" description="Disordered" evidence="2">
    <location>
        <begin position="86"/>
        <end position="149"/>
    </location>
</feature>
<dbReference type="STRING" id="45357.A0A2V1ATC1"/>
<dbReference type="Proteomes" id="UP000244309">
    <property type="component" value="Unassembled WGS sequence"/>
</dbReference>
<feature type="compositionally biased region" description="Basic and acidic residues" evidence="2">
    <location>
        <begin position="391"/>
        <end position="405"/>
    </location>
</feature>
<organism evidence="4 5">
    <name type="scientific">Candidozyma haemuli</name>
    <dbReference type="NCBI Taxonomy" id="45357"/>
    <lineage>
        <taxon>Eukaryota</taxon>
        <taxon>Fungi</taxon>
        <taxon>Dikarya</taxon>
        <taxon>Ascomycota</taxon>
        <taxon>Saccharomycotina</taxon>
        <taxon>Pichiomycetes</taxon>
        <taxon>Metschnikowiaceae</taxon>
        <taxon>Candidozyma</taxon>
    </lineage>
</organism>
<dbReference type="OrthoDB" id="338816at2759"/>